<dbReference type="EMBL" id="CP015506">
    <property type="protein sequence ID" value="AND40539.1"/>
    <property type="molecule type" value="Genomic_DNA"/>
</dbReference>
<dbReference type="AlphaFoldDB" id="A0A160MC58"/>
<proteinExistence type="predicted"/>
<evidence type="ECO:0000313" key="2">
    <source>
        <dbReference type="Proteomes" id="UP000077856"/>
    </source>
</evidence>
<sequence>MSEKIKKLEDFVREKWVLDFKLVKMKMSHGHHFRNNLIKLKLQLFLLEGVYIKGEPLLPIIMVWVIHHIVKFLLIRLYTG</sequence>
<gene>
    <name evidence="1" type="ORF">A361_15745</name>
</gene>
<dbReference type="KEGG" id="bon:A361_15745"/>
<accession>A0A160MC58</accession>
<dbReference type="Proteomes" id="UP000077856">
    <property type="component" value="Chromosome"/>
</dbReference>
<evidence type="ECO:0000313" key="1">
    <source>
        <dbReference type="EMBL" id="AND40539.1"/>
    </source>
</evidence>
<protein>
    <submittedName>
        <fullName evidence="1">Uncharacterized protein</fullName>
    </submittedName>
</protein>
<organism evidence="1 2">
    <name type="scientific">Cytobacillus oceanisediminis 2691</name>
    <dbReference type="NCBI Taxonomy" id="1196031"/>
    <lineage>
        <taxon>Bacteria</taxon>
        <taxon>Bacillati</taxon>
        <taxon>Bacillota</taxon>
        <taxon>Bacilli</taxon>
        <taxon>Bacillales</taxon>
        <taxon>Bacillaceae</taxon>
        <taxon>Cytobacillus</taxon>
    </lineage>
</organism>
<name>A0A160MC58_9BACI</name>
<reference evidence="1 2" key="1">
    <citation type="submission" date="2016-04" db="EMBL/GenBank/DDBJ databases">
        <title>Complete genome sequence of Bacillus oceanisediminis strain 2691.</title>
        <authorList>
            <person name="Jeong H."/>
            <person name="Kim H.J."/>
            <person name="Lee D.-W."/>
        </authorList>
    </citation>
    <scope>NUCLEOTIDE SEQUENCE [LARGE SCALE GENOMIC DNA]</scope>
    <source>
        <strain evidence="1 2">2691</strain>
    </source>
</reference>